<evidence type="ECO:0000256" key="5">
    <source>
        <dbReference type="ARBA" id="ARBA00026235"/>
    </source>
</evidence>
<organism evidence="8 9">
    <name type="scientific">Cephus cinctus</name>
    <name type="common">Wheat stem sawfly</name>
    <dbReference type="NCBI Taxonomy" id="211228"/>
    <lineage>
        <taxon>Eukaryota</taxon>
        <taxon>Metazoa</taxon>
        <taxon>Ecdysozoa</taxon>
        <taxon>Arthropoda</taxon>
        <taxon>Hexapoda</taxon>
        <taxon>Insecta</taxon>
        <taxon>Pterygota</taxon>
        <taxon>Neoptera</taxon>
        <taxon>Endopterygota</taxon>
        <taxon>Hymenoptera</taxon>
        <taxon>Cephoidea</taxon>
        <taxon>Cephidae</taxon>
        <taxon>Cephus</taxon>
    </lineage>
</organism>
<evidence type="ECO:0000313" key="8">
    <source>
        <dbReference type="Proteomes" id="UP000694920"/>
    </source>
</evidence>
<dbReference type="InterPro" id="IPR008011">
    <property type="entry name" value="Complex1_LYR_dom"/>
</dbReference>
<evidence type="ECO:0000256" key="2">
    <source>
        <dbReference type="ARBA" id="ARBA00009508"/>
    </source>
</evidence>
<dbReference type="GeneID" id="107272273"/>
<protein>
    <recommendedName>
        <fullName evidence="5">LYR motif-containing protein 2</fullName>
    </recommendedName>
</protein>
<comment type="function">
    <text evidence="6">Involved in efficient integration of the N-module into mitochondrial respiratory chain complex I.</text>
</comment>
<evidence type="ECO:0000256" key="4">
    <source>
        <dbReference type="ARBA" id="ARBA00023128"/>
    </source>
</evidence>
<dbReference type="GO" id="GO:0005739">
    <property type="term" value="C:mitochondrion"/>
    <property type="evidence" value="ECO:0007669"/>
    <property type="project" value="UniProtKB-SubCell"/>
</dbReference>
<feature type="domain" description="Complex 1 LYR protein" evidence="7">
    <location>
        <begin position="19"/>
        <end position="76"/>
    </location>
</feature>
<sequence length="86" mass="10413">MSIKLPKSAMSLKQFMVYQDVLKLYRNIMRSIRQVPDKTDREYLRDWARRDFRANRNVTDEFAIKSLIVHGENSLRELRRNLKLTK</sequence>
<comment type="similarity">
    <text evidence="2">Belongs to the complex I LYR family.</text>
</comment>
<reference evidence="9" key="1">
    <citation type="submission" date="2025-08" db="UniProtKB">
        <authorList>
            <consortium name="RefSeq"/>
        </authorList>
    </citation>
    <scope>IDENTIFICATION</scope>
</reference>
<dbReference type="RefSeq" id="XP_015604759.1">
    <property type="nucleotide sequence ID" value="XM_015749273.2"/>
</dbReference>
<dbReference type="PANTHER" id="PTHR13675:SF0">
    <property type="entry name" value="LYR MOTIF-CONTAINING PROTEIN 2"/>
    <property type="match status" value="1"/>
</dbReference>
<name>A0AAJ7C8T8_CEPCN</name>
<proteinExistence type="inferred from homology"/>
<dbReference type="KEGG" id="ccin:107272273"/>
<evidence type="ECO:0000256" key="6">
    <source>
        <dbReference type="ARBA" id="ARBA00044735"/>
    </source>
</evidence>
<dbReference type="CDD" id="cd20262">
    <property type="entry name" value="Complex1_LYR_LYRM2"/>
    <property type="match status" value="1"/>
</dbReference>
<comment type="subcellular location">
    <subcellularLocation>
        <location evidence="1">Mitochondrion</location>
    </subcellularLocation>
</comment>
<dbReference type="Pfam" id="PF05347">
    <property type="entry name" value="Complex1_LYR"/>
    <property type="match status" value="1"/>
</dbReference>
<dbReference type="Proteomes" id="UP000694920">
    <property type="component" value="Unplaced"/>
</dbReference>
<keyword evidence="3" id="KW-0809">Transit peptide</keyword>
<evidence type="ECO:0000313" key="9">
    <source>
        <dbReference type="RefSeq" id="XP_015604759.1"/>
    </source>
</evidence>
<dbReference type="InterPro" id="IPR045293">
    <property type="entry name" value="Complex1_LYR_LYRM2"/>
</dbReference>
<gene>
    <name evidence="9" type="primary">LOC107272273</name>
</gene>
<evidence type="ECO:0000256" key="3">
    <source>
        <dbReference type="ARBA" id="ARBA00022946"/>
    </source>
</evidence>
<dbReference type="PANTHER" id="PTHR13675">
    <property type="entry name" value="LYR MOTIF-CONTAINING PROTEIN 2"/>
    <property type="match status" value="1"/>
</dbReference>
<dbReference type="AlphaFoldDB" id="A0AAJ7C8T8"/>
<evidence type="ECO:0000259" key="7">
    <source>
        <dbReference type="Pfam" id="PF05347"/>
    </source>
</evidence>
<accession>A0AAJ7C8T8</accession>
<keyword evidence="4" id="KW-0496">Mitochondrion</keyword>
<evidence type="ECO:0000256" key="1">
    <source>
        <dbReference type="ARBA" id="ARBA00004173"/>
    </source>
</evidence>
<keyword evidence="8" id="KW-1185">Reference proteome</keyword>